<name>A0A9N9PF13_9GLOM</name>
<comment type="caution">
    <text evidence="3">The sequence shown here is derived from an EMBL/GenBank/DDBJ whole genome shotgun (WGS) entry which is preliminary data.</text>
</comment>
<evidence type="ECO:0000256" key="2">
    <source>
        <dbReference type="ARBA" id="ARBA00022679"/>
    </source>
</evidence>
<dbReference type="Proteomes" id="UP000789759">
    <property type="component" value="Unassembled WGS sequence"/>
</dbReference>
<keyword evidence="4" id="KW-1185">Reference proteome</keyword>
<dbReference type="PANTHER" id="PTHR48043">
    <property type="entry name" value="EG:EG0003.4 PROTEIN-RELATED"/>
    <property type="match status" value="1"/>
</dbReference>
<dbReference type="InterPro" id="IPR050271">
    <property type="entry name" value="UDP-glycosyltransferase"/>
</dbReference>
<keyword evidence="1" id="KW-0328">Glycosyltransferase</keyword>
<dbReference type="Pfam" id="PF00201">
    <property type="entry name" value="UDPGT"/>
    <property type="match status" value="1"/>
</dbReference>
<keyword evidence="2" id="KW-0808">Transferase</keyword>
<feature type="non-terminal residue" evidence="3">
    <location>
        <position position="383"/>
    </location>
</feature>
<dbReference type="OrthoDB" id="5835829at2759"/>
<reference evidence="3" key="1">
    <citation type="submission" date="2021-06" db="EMBL/GenBank/DDBJ databases">
        <authorList>
            <person name="Kallberg Y."/>
            <person name="Tangrot J."/>
            <person name="Rosling A."/>
        </authorList>
    </citation>
    <scope>NUCLEOTIDE SEQUENCE</scope>
    <source>
        <strain evidence="3">FL966</strain>
    </source>
</reference>
<evidence type="ECO:0000313" key="3">
    <source>
        <dbReference type="EMBL" id="CAG8819685.1"/>
    </source>
</evidence>
<dbReference type="PANTHER" id="PTHR48043:SF145">
    <property type="entry name" value="FI06409P-RELATED"/>
    <property type="match status" value="1"/>
</dbReference>
<dbReference type="Gene3D" id="3.40.50.2000">
    <property type="entry name" value="Glycogen Phosphorylase B"/>
    <property type="match status" value="1"/>
</dbReference>
<evidence type="ECO:0000256" key="1">
    <source>
        <dbReference type="ARBA" id="ARBA00022676"/>
    </source>
</evidence>
<dbReference type="InterPro" id="IPR002213">
    <property type="entry name" value="UDP_glucos_trans"/>
</dbReference>
<accession>A0A9N9PF13</accession>
<protein>
    <submittedName>
        <fullName evidence="3">3449_t:CDS:1</fullName>
    </submittedName>
</protein>
<gene>
    <name evidence="3" type="ORF">CPELLU_LOCUS19572</name>
</gene>
<dbReference type="GO" id="GO:0008194">
    <property type="term" value="F:UDP-glycosyltransferase activity"/>
    <property type="evidence" value="ECO:0007669"/>
    <property type="project" value="InterPro"/>
</dbReference>
<dbReference type="SUPFAM" id="SSF53756">
    <property type="entry name" value="UDP-Glycosyltransferase/glycogen phosphorylase"/>
    <property type="match status" value="1"/>
</dbReference>
<evidence type="ECO:0000313" key="4">
    <source>
        <dbReference type="Proteomes" id="UP000789759"/>
    </source>
</evidence>
<proteinExistence type="predicted"/>
<organism evidence="3 4">
    <name type="scientific">Cetraspora pellucida</name>
    <dbReference type="NCBI Taxonomy" id="1433469"/>
    <lineage>
        <taxon>Eukaryota</taxon>
        <taxon>Fungi</taxon>
        <taxon>Fungi incertae sedis</taxon>
        <taxon>Mucoromycota</taxon>
        <taxon>Glomeromycotina</taxon>
        <taxon>Glomeromycetes</taxon>
        <taxon>Diversisporales</taxon>
        <taxon>Gigasporaceae</taxon>
        <taxon>Cetraspora</taxon>
    </lineage>
</organism>
<feature type="non-terminal residue" evidence="3">
    <location>
        <position position="1"/>
    </location>
</feature>
<sequence>PRLEKRPLDIDRTGVPKQILVGSFFGGWNQVRPMLEICKILVERGYNVTLVAPGDLLPSSEYPTINQISTGPSIESDATYQELYHKTFNRNQMSSLRTPFIPYKSEVWYNCHVNMENESFVNRFRCAIIEPIRSISEMWSSIDALNELRSTVGIRPVHNPFERMKNSLFLVNTFFGLEVPHPLPPLVQEIGPVMQDKYPLITPRLSSFISPRSQILYISFNPNTFIRPETNIILLHSILESIQKGLIDGAIWYSPSFSEEFISTKITLSDEKTVSISDLLLNKHPDLLFTKSTSQFSILNQTNVKLFLTTGDITTSYESLYTGTPMLILPVSFDQLSNSEKLVGLGVALTLPTYFSAAKVIKNIEEILNDVNIQKNLKKTKLL</sequence>
<dbReference type="AlphaFoldDB" id="A0A9N9PF13"/>
<dbReference type="EMBL" id="CAJVQA010048253">
    <property type="protein sequence ID" value="CAG8819685.1"/>
    <property type="molecule type" value="Genomic_DNA"/>
</dbReference>